<dbReference type="PANTHER" id="PTHR13513:SF9">
    <property type="entry name" value="E3 UBIQUITIN-PROTEIN LIGASE UBR7-RELATED"/>
    <property type="match status" value="1"/>
</dbReference>
<dbReference type="PANTHER" id="PTHR13513">
    <property type="entry name" value="E3 UBIQUITIN-PROTEIN LIGASE UBR7"/>
    <property type="match status" value="1"/>
</dbReference>
<dbReference type="STRING" id="946362.F2UHG7"/>
<dbReference type="InterPro" id="IPR013083">
    <property type="entry name" value="Znf_RING/FYVE/PHD"/>
</dbReference>
<gene>
    <name evidence="1" type="ORF">PTSG_07682</name>
</gene>
<dbReference type="GO" id="GO:0008270">
    <property type="term" value="F:zinc ion binding"/>
    <property type="evidence" value="ECO:0007669"/>
    <property type="project" value="InterPro"/>
</dbReference>
<dbReference type="GO" id="GO:0005737">
    <property type="term" value="C:cytoplasm"/>
    <property type="evidence" value="ECO:0007669"/>
    <property type="project" value="TreeGrafter"/>
</dbReference>
<dbReference type="Gene3D" id="3.30.40.10">
    <property type="entry name" value="Zinc/RING finger domain, C3HC4 (zinc finger)"/>
    <property type="match status" value="1"/>
</dbReference>
<dbReference type="EMBL" id="GL832974">
    <property type="protein sequence ID" value="EGD76566.1"/>
    <property type="molecule type" value="Genomic_DNA"/>
</dbReference>
<accession>F2UHG7</accession>
<dbReference type="OrthoDB" id="10262564at2759"/>
<sequence>MAFTGGDEHDDDGVDMVAWQEQMAEDEDQAVALLGGQEPGLCTFGNPKPGDNASNTYNHNFEGQFCHCNRPYPDDTLPEDVNEDMVQCVLCEDWFHTVGFDAAHADVPHPDSDSITHPVSFICGSGEDHDVAHRCKHGAFYHGIRQCICACQSCQQLFRERGVDFLHDEEDSQEHFDAIRRQRQQEEQARSWVPLNMCQVAARLMQQLPHRAQMELALAQQHFVQPVLQALRQLTRERQVDVITEDHVREITHAVLQRAQEQQQQQQQQQPQ</sequence>
<reference evidence="1" key="1">
    <citation type="submission" date="2009-08" db="EMBL/GenBank/DDBJ databases">
        <title>Annotation of Salpingoeca rosetta.</title>
        <authorList>
            <consortium name="The Broad Institute Genome Sequencing Platform"/>
            <person name="Russ C."/>
            <person name="Cuomo C."/>
            <person name="Burger G."/>
            <person name="Gray M.W."/>
            <person name="Holland P.W.H."/>
            <person name="King N."/>
            <person name="Lang F.B.F."/>
            <person name="Roger A.J."/>
            <person name="Ruiz-Trillo I."/>
            <person name="Young S.K."/>
            <person name="Zeng Q."/>
            <person name="Gargeya S."/>
            <person name="Alvarado L."/>
            <person name="Berlin A."/>
            <person name="Chapman S.B."/>
            <person name="Chen Z."/>
            <person name="Freedman E."/>
            <person name="Gellesch M."/>
            <person name="Goldberg J."/>
            <person name="Griggs A."/>
            <person name="Gujja S."/>
            <person name="Heilman E."/>
            <person name="Heiman D."/>
            <person name="Howarth C."/>
            <person name="Mehta T."/>
            <person name="Neiman D."/>
            <person name="Pearson M."/>
            <person name="Roberts A."/>
            <person name="Saif S."/>
            <person name="Shea T."/>
            <person name="Shenoy N."/>
            <person name="Sisk P."/>
            <person name="Stolte C."/>
            <person name="Sykes S."/>
            <person name="White J."/>
            <person name="Yandava C."/>
            <person name="Haas B."/>
            <person name="Nusbaum C."/>
            <person name="Birren B."/>
        </authorList>
    </citation>
    <scope>NUCLEOTIDE SEQUENCE [LARGE SCALE GENOMIC DNA]</scope>
    <source>
        <strain evidence="1">ATCC 50818</strain>
    </source>
</reference>
<dbReference type="SUPFAM" id="SSF57903">
    <property type="entry name" value="FYVE/PHD zinc finger"/>
    <property type="match status" value="1"/>
</dbReference>
<dbReference type="Proteomes" id="UP000007799">
    <property type="component" value="Unassembled WGS sequence"/>
</dbReference>
<dbReference type="RefSeq" id="XP_004991480.1">
    <property type="nucleotide sequence ID" value="XM_004991423.1"/>
</dbReference>
<dbReference type="AlphaFoldDB" id="F2UHG7"/>
<dbReference type="InterPro" id="IPR040204">
    <property type="entry name" value="UBR7"/>
</dbReference>
<keyword evidence="2" id="KW-1185">Reference proteome</keyword>
<dbReference type="GeneID" id="16072040"/>
<evidence type="ECO:0000313" key="2">
    <source>
        <dbReference type="Proteomes" id="UP000007799"/>
    </source>
</evidence>
<dbReference type="eggNOG" id="KOG2752">
    <property type="taxonomic scope" value="Eukaryota"/>
</dbReference>
<proteinExistence type="predicted"/>
<name>F2UHG7_SALR5</name>
<dbReference type="InterPro" id="IPR011011">
    <property type="entry name" value="Znf_FYVE_PHD"/>
</dbReference>
<organism evidence="2">
    <name type="scientific">Salpingoeca rosetta (strain ATCC 50818 / BSB-021)</name>
    <dbReference type="NCBI Taxonomy" id="946362"/>
    <lineage>
        <taxon>Eukaryota</taxon>
        <taxon>Choanoflagellata</taxon>
        <taxon>Craspedida</taxon>
        <taxon>Salpingoecidae</taxon>
        <taxon>Salpingoeca</taxon>
    </lineage>
</organism>
<dbReference type="InParanoid" id="F2UHG7"/>
<evidence type="ECO:0000313" key="1">
    <source>
        <dbReference type="EMBL" id="EGD76566.1"/>
    </source>
</evidence>
<dbReference type="KEGG" id="sre:PTSG_07682"/>
<dbReference type="GO" id="GO:0061630">
    <property type="term" value="F:ubiquitin protein ligase activity"/>
    <property type="evidence" value="ECO:0007669"/>
    <property type="project" value="InterPro"/>
</dbReference>
<dbReference type="CDD" id="cd15542">
    <property type="entry name" value="PHD_UBR7"/>
    <property type="match status" value="1"/>
</dbReference>
<protein>
    <submittedName>
        <fullName evidence="1">Uncharacterized protein</fullName>
    </submittedName>
</protein>